<dbReference type="InterPro" id="IPR008422">
    <property type="entry name" value="KN_HD"/>
</dbReference>
<dbReference type="Pfam" id="PF07526">
    <property type="entry name" value="POX"/>
    <property type="match status" value="2"/>
</dbReference>
<name>A0ABQ7B2T7_BRACR</name>
<dbReference type="CDD" id="cd00086">
    <property type="entry name" value="homeodomain"/>
    <property type="match status" value="1"/>
</dbReference>
<evidence type="ECO:0000256" key="9">
    <source>
        <dbReference type="SAM" id="MobiDB-lite"/>
    </source>
</evidence>
<dbReference type="SMART" id="SM00389">
    <property type="entry name" value="HOX"/>
    <property type="match status" value="1"/>
</dbReference>
<evidence type="ECO:0000313" key="11">
    <source>
        <dbReference type="EMBL" id="KAF3520775.1"/>
    </source>
</evidence>
<feature type="compositionally biased region" description="Low complexity" evidence="9">
    <location>
        <begin position="549"/>
        <end position="563"/>
    </location>
</feature>
<evidence type="ECO:0000256" key="1">
    <source>
        <dbReference type="ARBA" id="ARBA00004123"/>
    </source>
</evidence>
<accession>A0ABQ7B2T7</accession>
<dbReference type="InterPro" id="IPR001356">
    <property type="entry name" value="HD"/>
</dbReference>
<evidence type="ECO:0000256" key="5">
    <source>
        <dbReference type="ARBA" id="ARBA00023155"/>
    </source>
</evidence>
<feature type="compositionally biased region" description="Basic and acidic residues" evidence="9">
    <location>
        <begin position="195"/>
        <end position="209"/>
    </location>
</feature>
<evidence type="ECO:0000259" key="10">
    <source>
        <dbReference type="PROSITE" id="PS50071"/>
    </source>
</evidence>
<feature type="domain" description="Homeobox" evidence="10">
    <location>
        <begin position="447"/>
        <end position="510"/>
    </location>
</feature>
<dbReference type="EMBL" id="QGKV02001556">
    <property type="protein sequence ID" value="KAF3520775.1"/>
    <property type="molecule type" value="Genomic_DNA"/>
</dbReference>
<feature type="compositionally biased region" description="Basic and acidic residues" evidence="9">
    <location>
        <begin position="534"/>
        <end position="548"/>
    </location>
</feature>
<keyword evidence="5 8" id="KW-0371">Homeobox</keyword>
<dbReference type="Proteomes" id="UP000266723">
    <property type="component" value="Unassembled WGS sequence"/>
</dbReference>
<evidence type="ECO:0000256" key="2">
    <source>
        <dbReference type="ARBA" id="ARBA00006454"/>
    </source>
</evidence>
<feature type="DNA-binding region" description="Homeobox" evidence="8">
    <location>
        <begin position="449"/>
        <end position="511"/>
    </location>
</feature>
<dbReference type="InterPro" id="IPR006563">
    <property type="entry name" value="POX_dom"/>
</dbReference>
<keyword evidence="4 8" id="KW-0238">DNA-binding</keyword>
<keyword evidence="12" id="KW-1185">Reference proteome</keyword>
<keyword evidence="6" id="KW-0804">Transcription</keyword>
<dbReference type="PANTHER" id="PTHR11850">
    <property type="entry name" value="HOMEOBOX PROTEIN TRANSCRIPTION FACTORS"/>
    <property type="match status" value="1"/>
</dbReference>
<feature type="region of interest" description="Disordered" evidence="9">
    <location>
        <begin position="168"/>
        <end position="209"/>
    </location>
</feature>
<feature type="region of interest" description="Disordered" evidence="9">
    <location>
        <begin position="534"/>
        <end position="563"/>
    </location>
</feature>
<reference evidence="11 12" key="1">
    <citation type="journal article" date="2020" name="BMC Genomics">
        <title>Intraspecific diversification of the crop wild relative Brassica cretica Lam. using demographic model selection.</title>
        <authorList>
            <person name="Kioukis A."/>
            <person name="Michalopoulou V.A."/>
            <person name="Briers L."/>
            <person name="Pirintsos S."/>
            <person name="Studholme D.J."/>
            <person name="Pavlidis P."/>
            <person name="Sarris P.F."/>
        </authorList>
    </citation>
    <scope>NUCLEOTIDE SEQUENCE [LARGE SCALE GENOMIC DNA]</scope>
    <source>
        <strain evidence="12">cv. PFS-1207/04</strain>
    </source>
</reference>
<evidence type="ECO:0000256" key="6">
    <source>
        <dbReference type="ARBA" id="ARBA00023163"/>
    </source>
</evidence>
<keyword evidence="7 8" id="KW-0539">Nucleus</keyword>
<dbReference type="Pfam" id="PF05920">
    <property type="entry name" value="Homeobox_KN"/>
    <property type="match status" value="1"/>
</dbReference>
<evidence type="ECO:0000256" key="4">
    <source>
        <dbReference type="ARBA" id="ARBA00023125"/>
    </source>
</evidence>
<comment type="similarity">
    <text evidence="2">Belongs to the TALE/BELL homeobox family.</text>
</comment>
<comment type="caution">
    <text evidence="11">The sequence shown here is derived from an EMBL/GenBank/DDBJ whole genome shotgun (WGS) entry which is preliminary data.</text>
</comment>
<keyword evidence="3" id="KW-0805">Transcription regulation</keyword>
<dbReference type="PROSITE" id="PS50071">
    <property type="entry name" value="HOMEOBOX_2"/>
    <property type="match status" value="1"/>
</dbReference>
<evidence type="ECO:0000313" key="12">
    <source>
        <dbReference type="Proteomes" id="UP000266723"/>
    </source>
</evidence>
<dbReference type="SUPFAM" id="SSF46689">
    <property type="entry name" value="Homeodomain-like"/>
    <property type="match status" value="1"/>
</dbReference>
<organism evidence="11 12">
    <name type="scientific">Brassica cretica</name>
    <name type="common">Mustard</name>
    <dbReference type="NCBI Taxonomy" id="69181"/>
    <lineage>
        <taxon>Eukaryota</taxon>
        <taxon>Viridiplantae</taxon>
        <taxon>Streptophyta</taxon>
        <taxon>Embryophyta</taxon>
        <taxon>Tracheophyta</taxon>
        <taxon>Spermatophyta</taxon>
        <taxon>Magnoliopsida</taxon>
        <taxon>eudicotyledons</taxon>
        <taxon>Gunneridae</taxon>
        <taxon>Pentapetalae</taxon>
        <taxon>rosids</taxon>
        <taxon>malvids</taxon>
        <taxon>Brassicales</taxon>
        <taxon>Brassicaceae</taxon>
        <taxon>Brassiceae</taxon>
        <taxon>Brassica</taxon>
    </lineage>
</organism>
<gene>
    <name evidence="11" type="ORF">DY000_02063972</name>
</gene>
<evidence type="ECO:0000256" key="8">
    <source>
        <dbReference type="PROSITE-ProRule" id="PRU00108"/>
    </source>
</evidence>
<sequence length="630" mass="72318">MQPLYQESIYLNEQQQASSSSAASFSGGGGGLDIPNSDGGVRNEMVFIPPTNDVVVTGLNESSSNDLSLQGGGLSLSLGNQIQYHYQNLSNQLNYSNDENGKSLSHHHHQHQAEQVPSTGYSNGVGYYNNYRYETSGFVSSVLRSRYLKPTQQLLDEVVSVRKDMKLGDSNKKTKNNNNYKAQDFTNGSSDNNTENEKLHEELSPQERQELQSKKNKLLTMADEVDKRYNQYYHQMEALASSFEMVAGLGAAKPYTSVALNRISRHFRCLRDAIKEQIQVIRGKLGEKETSEEQGERIPRLRYLDQRLRQQRALHQQLGMNEKLHEELSPQERQELQSKKNKLLTMADEVDKRYNQYYHQMEALASSFEMVAGLGAAKPYTSVALNRISRHFRCLRDAIKEQIQVIRGKLGEKETSEEQGERIPRLRYLDQRLRQQRALHQQLGMVRPSWRPQRGLPENSVSILRAWLFEHFLHPYPKESEKIMLAKQTGLSKNQVANWFINARVRLWKPMIEEMYKEEFGDASELLSNSNRDKNKMQETSQLKHEDSSSSQQHHQGNNNNNNIAYTSAVEENLVFTDPKPDRVTTTGDYDSLMNYHQGFGVDDYNRYIGLGNQQDGRFSNPHQLHDFVV</sequence>
<protein>
    <recommendedName>
        <fullName evidence="10">Homeobox domain-containing protein</fullName>
    </recommendedName>
</protein>
<dbReference type="SMART" id="SM00574">
    <property type="entry name" value="POX"/>
    <property type="match status" value="2"/>
</dbReference>
<feature type="region of interest" description="Disordered" evidence="9">
    <location>
        <begin position="93"/>
        <end position="121"/>
    </location>
</feature>
<evidence type="ECO:0000256" key="3">
    <source>
        <dbReference type="ARBA" id="ARBA00023015"/>
    </source>
</evidence>
<evidence type="ECO:0000256" key="7">
    <source>
        <dbReference type="ARBA" id="ARBA00023242"/>
    </source>
</evidence>
<comment type="subcellular location">
    <subcellularLocation>
        <location evidence="1 8">Nucleus</location>
    </subcellularLocation>
</comment>
<proteinExistence type="inferred from homology"/>
<dbReference type="InterPro" id="IPR050224">
    <property type="entry name" value="TALE_homeobox"/>
</dbReference>
<feature type="compositionally biased region" description="Polar residues" evidence="9">
    <location>
        <begin position="184"/>
        <end position="193"/>
    </location>
</feature>
<dbReference type="Gene3D" id="1.10.10.60">
    <property type="entry name" value="Homeodomain-like"/>
    <property type="match status" value="1"/>
</dbReference>
<dbReference type="InterPro" id="IPR009057">
    <property type="entry name" value="Homeodomain-like_sf"/>
</dbReference>